<dbReference type="Gene3D" id="3.30.300.30">
    <property type="match status" value="1"/>
</dbReference>
<name>A0A1H8TZT1_9GAMM</name>
<dbReference type="InterPro" id="IPR000873">
    <property type="entry name" value="AMP-dep_synth/lig_dom"/>
</dbReference>
<dbReference type="SUPFAM" id="SSF56801">
    <property type="entry name" value="Acetyl-CoA synthetase-like"/>
    <property type="match status" value="1"/>
</dbReference>
<keyword evidence="2" id="KW-0436">Ligase</keyword>
<dbReference type="GO" id="GO:0004467">
    <property type="term" value="F:long-chain fatty acid-CoA ligase activity"/>
    <property type="evidence" value="ECO:0007669"/>
    <property type="project" value="TreeGrafter"/>
</dbReference>
<dbReference type="OrthoDB" id="9803968at2"/>
<evidence type="ECO:0000256" key="1">
    <source>
        <dbReference type="ARBA" id="ARBA00006432"/>
    </source>
</evidence>
<proteinExistence type="inferred from homology"/>
<dbReference type="EMBL" id="FOEG01000005">
    <property type="protein sequence ID" value="SEO96520.1"/>
    <property type="molecule type" value="Genomic_DNA"/>
</dbReference>
<dbReference type="InterPro" id="IPR025110">
    <property type="entry name" value="AMP-bd_C"/>
</dbReference>
<keyword evidence="3" id="KW-0547">Nucleotide-binding</keyword>
<dbReference type="Pfam" id="PF13193">
    <property type="entry name" value="AMP-binding_C"/>
    <property type="match status" value="1"/>
</dbReference>
<evidence type="ECO:0000256" key="3">
    <source>
        <dbReference type="ARBA" id="ARBA00022741"/>
    </source>
</evidence>
<feature type="domain" description="AMP-binding enzyme C-terminal" evidence="6">
    <location>
        <begin position="480"/>
        <end position="557"/>
    </location>
</feature>
<dbReference type="InterPro" id="IPR045851">
    <property type="entry name" value="AMP-bd_C_sf"/>
</dbReference>
<dbReference type="GO" id="GO:0005524">
    <property type="term" value="F:ATP binding"/>
    <property type="evidence" value="ECO:0007669"/>
    <property type="project" value="UniProtKB-KW"/>
</dbReference>
<evidence type="ECO:0000256" key="4">
    <source>
        <dbReference type="ARBA" id="ARBA00022840"/>
    </source>
</evidence>
<gene>
    <name evidence="7" type="ORF">SAMN04488052_10572</name>
</gene>
<dbReference type="STRING" id="406100.SAMN04488052_10572"/>
<dbReference type="GO" id="GO:0005886">
    <property type="term" value="C:plasma membrane"/>
    <property type="evidence" value="ECO:0007669"/>
    <property type="project" value="TreeGrafter"/>
</dbReference>
<dbReference type="Proteomes" id="UP000199657">
    <property type="component" value="Unassembled WGS sequence"/>
</dbReference>
<dbReference type="GO" id="GO:0005324">
    <property type="term" value="F:long-chain fatty acid transmembrane transporter activity"/>
    <property type="evidence" value="ECO:0007669"/>
    <property type="project" value="TreeGrafter"/>
</dbReference>
<dbReference type="PANTHER" id="PTHR43107:SF15">
    <property type="entry name" value="FATTY ACID TRANSPORT PROTEIN 3, ISOFORM A"/>
    <property type="match status" value="1"/>
</dbReference>
<dbReference type="Pfam" id="PF00501">
    <property type="entry name" value="AMP-binding"/>
    <property type="match status" value="1"/>
</dbReference>
<dbReference type="NCBIfam" id="NF006134">
    <property type="entry name" value="PRK08279.1"/>
    <property type="match status" value="1"/>
</dbReference>
<dbReference type="InterPro" id="IPR042099">
    <property type="entry name" value="ANL_N_sf"/>
</dbReference>
<evidence type="ECO:0000259" key="5">
    <source>
        <dbReference type="Pfam" id="PF00501"/>
    </source>
</evidence>
<keyword evidence="8" id="KW-1185">Reference proteome</keyword>
<reference evidence="7 8" key="1">
    <citation type="submission" date="2016-10" db="EMBL/GenBank/DDBJ databases">
        <authorList>
            <person name="de Groot N.N."/>
        </authorList>
    </citation>
    <scope>NUCLEOTIDE SEQUENCE [LARGE SCALE GENOMIC DNA]</scope>
    <source>
        <strain evidence="7 8">CGMCC 1.6291</strain>
    </source>
</reference>
<protein>
    <submittedName>
        <fullName evidence="7">Fatty-acyl-CoA synthase</fullName>
    </submittedName>
</protein>
<dbReference type="PROSITE" id="PS00455">
    <property type="entry name" value="AMP_BINDING"/>
    <property type="match status" value="1"/>
</dbReference>
<dbReference type="InterPro" id="IPR020845">
    <property type="entry name" value="AMP-binding_CS"/>
</dbReference>
<sequence>MEEKTRVGMTELAAGALRIIPRLPTANKGLALLPLIRSGQRRSIGRMVEKWARKRPGAIALRDAGGELTYRDLSGSANRIGHLLQQEGVRKGDAVAVLMHNRKELVVAATGALKFGGVAGLLNYNQQGDVLAHSLALIEPRALIVGTECREAFESVRDRLPASLAGRVFWVADGDAAPIDGLRDLDGECAGMTAEDPPAGEDVRTQDAAFLIFTSGTTGMPKAAIMSHGRWLRAMAGVGMASLRMARSDVFYCPLPLYHNNAITLAWGATLSAGATLAIGRKFSASRFWDEVSAFQATAFCYIGELCRYLLEQPAHPLERSHGVRVVLGNGLRPELWQAFRERFGVPHINEFYGASECNLLFTNSFNVDASCGFCPLSYAVVAYDPDTEEPVRDSKGRLRQVRTGESGLLLSRVTRLSPFDGYTSEEEGERKLLRDGFRRGDCWFNTGDLVRAMGFRHVQFVDRLGDTFRWKGENVATTEVESVMNAHEQVHEAVVYGVEVPDAEGRAGMASLTLVDDRRPLDGRGLAEHLHARLPEYAVPLFLRVRDGHDSTTTFKYQKTALKREGFDPRTVPDPVYVLRDRQRGYEPMDAQLHDAFCAGAHGDQREAVNE</sequence>
<dbReference type="GO" id="GO:0044539">
    <property type="term" value="P:long-chain fatty acid import into cell"/>
    <property type="evidence" value="ECO:0007669"/>
    <property type="project" value="TreeGrafter"/>
</dbReference>
<organism evidence="7 8">
    <name type="scientific">Aquisalimonas asiatica</name>
    <dbReference type="NCBI Taxonomy" id="406100"/>
    <lineage>
        <taxon>Bacteria</taxon>
        <taxon>Pseudomonadati</taxon>
        <taxon>Pseudomonadota</taxon>
        <taxon>Gammaproteobacteria</taxon>
        <taxon>Chromatiales</taxon>
        <taxon>Ectothiorhodospiraceae</taxon>
        <taxon>Aquisalimonas</taxon>
    </lineage>
</organism>
<evidence type="ECO:0000313" key="8">
    <source>
        <dbReference type="Proteomes" id="UP000199657"/>
    </source>
</evidence>
<accession>A0A1H8TZT1</accession>
<dbReference type="AlphaFoldDB" id="A0A1H8TZT1"/>
<dbReference type="FunFam" id="3.30.300.30:FF:000002">
    <property type="entry name" value="Long-chain fatty acid transport protein 1"/>
    <property type="match status" value="1"/>
</dbReference>
<dbReference type="PANTHER" id="PTHR43107">
    <property type="entry name" value="LONG-CHAIN FATTY ACID TRANSPORT PROTEIN"/>
    <property type="match status" value="1"/>
</dbReference>
<keyword evidence="4" id="KW-0067">ATP-binding</keyword>
<dbReference type="RefSeq" id="WP_091644272.1">
    <property type="nucleotide sequence ID" value="NZ_FOEG01000005.1"/>
</dbReference>
<feature type="domain" description="AMP-dependent synthetase/ligase" evidence="5">
    <location>
        <begin position="49"/>
        <end position="397"/>
    </location>
</feature>
<evidence type="ECO:0000313" key="7">
    <source>
        <dbReference type="EMBL" id="SEO96520.1"/>
    </source>
</evidence>
<dbReference type="Gene3D" id="3.40.50.12780">
    <property type="entry name" value="N-terminal domain of ligase-like"/>
    <property type="match status" value="1"/>
</dbReference>
<evidence type="ECO:0000256" key="2">
    <source>
        <dbReference type="ARBA" id="ARBA00022598"/>
    </source>
</evidence>
<evidence type="ECO:0000259" key="6">
    <source>
        <dbReference type="Pfam" id="PF13193"/>
    </source>
</evidence>
<comment type="similarity">
    <text evidence="1">Belongs to the ATP-dependent AMP-binding enzyme family.</text>
</comment>